<evidence type="ECO:0000256" key="6">
    <source>
        <dbReference type="ARBA" id="ARBA00023136"/>
    </source>
</evidence>
<feature type="transmembrane region" description="Helical" evidence="7">
    <location>
        <begin position="36"/>
        <end position="57"/>
    </location>
</feature>
<evidence type="ECO:0000256" key="1">
    <source>
        <dbReference type="ARBA" id="ARBA00004141"/>
    </source>
</evidence>
<feature type="transmembrane region" description="Helical" evidence="7">
    <location>
        <begin position="222"/>
        <end position="243"/>
    </location>
</feature>
<dbReference type="Pfam" id="PF03547">
    <property type="entry name" value="Mem_trans"/>
    <property type="match status" value="1"/>
</dbReference>
<dbReference type="STRING" id="595494.Tola_0467"/>
<dbReference type="RefSeq" id="WP_012728695.1">
    <property type="nucleotide sequence ID" value="NC_012691.1"/>
</dbReference>
<accession>C4L9W7</accession>
<evidence type="ECO:0000256" key="7">
    <source>
        <dbReference type="SAM" id="Phobius"/>
    </source>
</evidence>
<feature type="transmembrane region" description="Helical" evidence="7">
    <location>
        <begin position="194"/>
        <end position="215"/>
    </location>
</feature>
<feature type="transmembrane region" description="Helical" evidence="7">
    <location>
        <begin position="283"/>
        <end position="303"/>
    </location>
</feature>
<keyword evidence="6 7" id="KW-0472">Membrane</keyword>
<organism evidence="8 9">
    <name type="scientific">Tolumonas auensis (strain DSM 9187 / NBRC 110442 / TA 4)</name>
    <dbReference type="NCBI Taxonomy" id="595494"/>
    <lineage>
        <taxon>Bacteria</taxon>
        <taxon>Pseudomonadati</taxon>
        <taxon>Pseudomonadota</taxon>
        <taxon>Gammaproteobacteria</taxon>
        <taxon>Aeromonadales</taxon>
        <taxon>Aeromonadaceae</taxon>
        <taxon>Tolumonas</taxon>
    </lineage>
</organism>
<dbReference type="AlphaFoldDB" id="C4L9W7"/>
<keyword evidence="4 7" id="KW-0812">Transmembrane</keyword>
<dbReference type="PANTHER" id="PTHR36838:SF3">
    <property type="entry name" value="TRANSPORTER AUXIN EFFLUX CARRIER EC FAMILY"/>
    <property type="match status" value="1"/>
</dbReference>
<dbReference type="GO" id="GO:0055085">
    <property type="term" value="P:transmembrane transport"/>
    <property type="evidence" value="ECO:0007669"/>
    <property type="project" value="InterPro"/>
</dbReference>
<evidence type="ECO:0000256" key="5">
    <source>
        <dbReference type="ARBA" id="ARBA00022989"/>
    </source>
</evidence>
<evidence type="ECO:0000313" key="8">
    <source>
        <dbReference type="EMBL" id="ACQ92096.1"/>
    </source>
</evidence>
<dbReference type="EMBL" id="CP001616">
    <property type="protein sequence ID" value="ACQ92096.1"/>
    <property type="molecule type" value="Genomic_DNA"/>
</dbReference>
<feature type="transmembrane region" description="Helical" evidence="7">
    <location>
        <begin position="6"/>
        <end position="24"/>
    </location>
</feature>
<feature type="transmembrane region" description="Helical" evidence="7">
    <location>
        <begin position="161"/>
        <end position="182"/>
    </location>
</feature>
<dbReference type="OrthoDB" id="9786439at2"/>
<evidence type="ECO:0000256" key="3">
    <source>
        <dbReference type="ARBA" id="ARBA00022475"/>
    </source>
</evidence>
<evidence type="ECO:0000256" key="4">
    <source>
        <dbReference type="ARBA" id="ARBA00022692"/>
    </source>
</evidence>
<keyword evidence="2" id="KW-0813">Transport</keyword>
<gene>
    <name evidence="8" type="ordered locus">Tola_0467</name>
</gene>
<evidence type="ECO:0000256" key="2">
    <source>
        <dbReference type="ARBA" id="ARBA00022448"/>
    </source>
</evidence>
<evidence type="ECO:0000313" key="9">
    <source>
        <dbReference type="Proteomes" id="UP000009073"/>
    </source>
</evidence>
<reference evidence="8 9" key="2">
    <citation type="journal article" date="2011" name="Stand. Genomic Sci.">
        <title>Complete genome sequence of Tolumonas auensis type strain (TA 4).</title>
        <authorList>
            <person name="Chertkov O."/>
            <person name="Copeland A."/>
            <person name="Lucas S."/>
            <person name="Lapidus A."/>
            <person name="Berry K.W."/>
            <person name="Detter J.C."/>
            <person name="Del Rio T.G."/>
            <person name="Hammon N."/>
            <person name="Dalin E."/>
            <person name="Tice H."/>
            <person name="Pitluck S."/>
            <person name="Richardson P."/>
            <person name="Bruce D."/>
            <person name="Goodwin L."/>
            <person name="Han C."/>
            <person name="Tapia R."/>
            <person name="Saunders E."/>
            <person name="Schmutz J."/>
            <person name="Brettin T."/>
            <person name="Larimer F."/>
            <person name="Land M."/>
            <person name="Hauser L."/>
            <person name="Spring S."/>
            <person name="Rohde M."/>
            <person name="Kyrpides N.C."/>
            <person name="Ivanova N."/>
            <person name="Goker M."/>
            <person name="Beller H.R."/>
            <person name="Klenk H.P."/>
            <person name="Woyke T."/>
        </authorList>
    </citation>
    <scope>NUCLEOTIDE SEQUENCE [LARGE SCALE GENOMIC DNA]</scope>
    <source>
        <strain evidence="9">DSM 9187 / TA4</strain>
    </source>
</reference>
<dbReference type="GO" id="GO:0016020">
    <property type="term" value="C:membrane"/>
    <property type="evidence" value="ECO:0007669"/>
    <property type="project" value="UniProtKB-SubCell"/>
</dbReference>
<dbReference type="PANTHER" id="PTHR36838">
    <property type="entry name" value="AUXIN EFFLUX CARRIER FAMILY PROTEIN"/>
    <property type="match status" value="1"/>
</dbReference>
<dbReference type="Proteomes" id="UP000009073">
    <property type="component" value="Chromosome"/>
</dbReference>
<feature type="transmembrane region" description="Helical" evidence="7">
    <location>
        <begin position="63"/>
        <end position="85"/>
    </location>
</feature>
<feature type="transmembrane region" description="Helical" evidence="7">
    <location>
        <begin position="97"/>
        <end position="118"/>
    </location>
</feature>
<reference evidence="9" key="1">
    <citation type="submission" date="2009-05" db="EMBL/GenBank/DDBJ databases">
        <title>Complete sequence of Tolumonas auensis DSM 9187.</title>
        <authorList>
            <consortium name="US DOE Joint Genome Institute"/>
            <person name="Lucas S."/>
            <person name="Copeland A."/>
            <person name="Lapidus A."/>
            <person name="Glavina del Rio T."/>
            <person name="Tice H."/>
            <person name="Bruce D."/>
            <person name="Goodwin L."/>
            <person name="Pitluck S."/>
            <person name="Chertkov O."/>
            <person name="Brettin T."/>
            <person name="Detter J.C."/>
            <person name="Han C."/>
            <person name="Larimer F."/>
            <person name="Land M."/>
            <person name="Hauser L."/>
            <person name="Kyrpides N."/>
            <person name="Mikhailova N."/>
            <person name="Spring S."/>
            <person name="Beller H."/>
        </authorList>
    </citation>
    <scope>NUCLEOTIDE SEQUENCE [LARGE SCALE GENOMIC DNA]</scope>
    <source>
        <strain evidence="9">DSM 9187 / TA4</strain>
    </source>
</reference>
<name>C4L9W7_TOLAT</name>
<sequence length="306" mass="33773">MQPADVNQQFLLSICIILLGYLAKRTRYLTEKEGESIAKLIFNITLPALVINVFSTLPLQPQLALLPVLGFAANAVLCICILFIFRNHPRNIRGMMGMSLAGANIGLFAYPLVEAIWGKQGLTYMAMYDLGNSYMVFLVCYTVGAYFSGEKPLSWRQLLHSVVRSIPVMASLLALSINLLGIPLPDLVLETTGVISKANMPLSLLLLGMYLNFSFPADQRKLLLQALCSKYIIGGTLGGLLFWLLPYDALFRHSLLLAGVLPLPTMVLTYAVVFGYDRRMTGAMLNASVIISILLSWLVFHFSTLS</sequence>
<keyword evidence="9" id="KW-1185">Reference proteome</keyword>
<dbReference type="HOGENOM" id="CLU_056175_6_1_6"/>
<keyword evidence="5 7" id="KW-1133">Transmembrane helix</keyword>
<feature type="transmembrane region" description="Helical" evidence="7">
    <location>
        <begin position="255"/>
        <end position="276"/>
    </location>
</feature>
<feature type="transmembrane region" description="Helical" evidence="7">
    <location>
        <begin position="130"/>
        <end position="149"/>
    </location>
</feature>
<keyword evidence="3" id="KW-1003">Cell membrane</keyword>
<comment type="subcellular location">
    <subcellularLocation>
        <location evidence="1">Membrane</location>
        <topology evidence="1">Multi-pass membrane protein</topology>
    </subcellularLocation>
</comment>
<protein>
    <submittedName>
        <fullName evidence="8">Auxin Efflux Carrier</fullName>
    </submittedName>
</protein>
<dbReference type="KEGG" id="tau:Tola_0467"/>
<dbReference type="eggNOG" id="COG0679">
    <property type="taxonomic scope" value="Bacteria"/>
</dbReference>
<proteinExistence type="predicted"/>
<dbReference type="InterPro" id="IPR004776">
    <property type="entry name" value="Mem_transp_PIN-like"/>
</dbReference>